<feature type="compositionally biased region" description="Gly residues" evidence="1">
    <location>
        <begin position="187"/>
        <end position="199"/>
    </location>
</feature>
<organism evidence="3 4">
    <name type="scientific">Nannocystis radixulma</name>
    <dbReference type="NCBI Taxonomy" id="2995305"/>
    <lineage>
        <taxon>Bacteria</taxon>
        <taxon>Pseudomonadati</taxon>
        <taxon>Myxococcota</taxon>
        <taxon>Polyangia</taxon>
        <taxon>Nannocystales</taxon>
        <taxon>Nannocystaceae</taxon>
        <taxon>Nannocystis</taxon>
    </lineage>
</organism>
<feature type="signal peptide" evidence="2">
    <location>
        <begin position="1"/>
        <end position="31"/>
    </location>
</feature>
<evidence type="ECO:0000313" key="3">
    <source>
        <dbReference type="EMBL" id="MDC0670274.1"/>
    </source>
</evidence>
<dbReference type="NCBIfam" id="TIGR03901">
    <property type="entry name" value="MYXO-CTERM"/>
    <property type="match status" value="1"/>
</dbReference>
<dbReference type="Proteomes" id="UP001217838">
    <property type="component" value="Unassembled WGS sequence"/>
</dbReference>
<gene>
    <name evidence="3" type="ORF">POL58_21140</name>
</gene>
<dbReference type="RefSeq" id="WP_272000089.1">
    <property type="nucleotide sequence ID" value="NZ_JAQNDN010000010.1"/>
</dbReference>
<comment type="caution">
    <text evidence="3">The sequence shown here is derived from an EMBL/GenBank/DDBJ whole genome shotgun (WGS) entry which is preliminary data.</text>
</comment>
<feature type="compositionally biased region" description="Basic and acidic residues" evidence="1">
    <location>
        <begin position="161"/>
        <end position="185"/>
    </location>
</feature>
<accession>A0ABT5B9V0</accession>
<evidence type="ECO:0000256" key="1">
    <source>
        <dbReference type="SAM" id="MobiDB-lite"/>
    </source>
</evidence>
<reference evidence="3 4" key="1">
    <citation type="submission" date="2022-11" db="EMBL/GenBank/DDBJ databases">
        <title>Minimal conservation of predation-associated metabolite biosynthetic gene clusters underscores biosynthetic potential of Myxococcota including descriptions for ten novel species: Archangium lansinium sp. nov., Myxococcus landrumus sp. nov., Nannocystis bai.</title>
        <authorList>
            <person name="Ahearne A."/>
            <person name="Stevens C."/>
            <person name="Dowd S."/>
        </authorList>
    </citation>
    <scope>NUCLEOTIDE SEQUENCE [LARGE SCALE GENOMIC DNA]</scope>
    <source>
        <strain evidence="3 4">NCELM</strain>
    </source>
</reference>
<evidence type="ECO:0000256" key="2">
    <source>
        <dbReference type="SAM" id="SignalP"/>
    </source>
</evidence>
<feature type="region of interest" description="Disordered" evidence="1">
    <location>
        <begin position="159"/>
        <end position="223"/>
    </location>
</feature>
<proteinExistence type="predicted"/>
<dbReference type="EMBL" id="JAQNDN010000010">
    <property type="protein sequence ID" value="MDC0670274.1"/>
    <property type="molecule type" value="Genomic_DNA"/>
</dbReference>
<dbReference type="InterPro" id="IPR024038">
    <property type="entry name" value="MYXO-CTERM"/>
</dbReference>
<feature type="chain" id="PRO_5046980320" evidence="2">
    <location>
        <begin position="32"/>
        <end position="249"/>
    </location>
</feature>
<keyword evidence="4" id="KW-1185">Reference proteome</keyword>
<keyword evidence="2" id="KW-0732">Signal</keyword>
<name>A0ABT5B9V0_9BACT</name>
<protein>
    <submittedName>
        <fullName evidence="3">MYXO-CTERM sorting domain-containing protein</fullName>
    </submittedName>
</protein>
<evidence type="ECO:0000313" key="4">
    <source>
        <dbReference type="Proteomes" id="UP001217838"/>
    </source>
</evidence>
<sequence length="249" mass="26504">MNSTPRNNFLRRLTLTSAFALAALSSAAAYAGEVKIGATPIEIDEAGKITAKGKSAVVDTLDEVPGEDRWIAYVHAKLENPAPGPLYVEFFQELDGNKSSVWRHDENDFSGDKWFYGELELDGRKGFNKNRTYDIKVTQVNAKGKELTLASGKIKLIKSGKKPDAPKEDEGDAQDKAAAEQDAHDSLGGGDGNDGGGDGSSAPEGDAGKEGPPPVEKKKGCSVDADGQAWNGAMVLLALGAGFILRRRR</sequence>